<dbReference type="GO" id="GO:0016841">
    <property type="term" value="F:ammonia-lyase activity"/>
    <property type="evidence" value="ECO:0007669"/>
    <property type="project" value="InterPro"/>
</dbReference>
<reference evidence="4" key="2">
    <citation type="submission" date="2015-01" db="EMBL/GenBank/DDBJ databases">
        <title>Evolutionary Origins and Diversification of the Mycorrhizal Mutualists.</title>
        <authorList>
            <consortium name="DOE Joint Genome Institute"/>
            <consortium name="Mycorrhizal Genomics Consortium"/>
            <person name="Kohler A."/>
            <person name="Kuo A."/>
            <person name="Nagy L.G."/>
            <person name="Floudas D."/>
            <person name="Copeland A."/>
            <person name="Barry K.W."/>
            <person name="Cichocki N."/>
            <person name="Veneault-Fourrey C."/>
            <person name="LaButti K."/>
            <person name="Lindquist E.A."/>
            <person name="Lipzen A."/>
            <person name="Lundell T."/>
            <person name="Morin E."/>
            <person name="Murat C."/>
            <person name="Riley R."/>
            <person name="Ohm R."/>
            <person name="Sun H."/>
            <person name="Tunlid A."/>
            <person name="Henrissat B."/>
            <person name="Grigoriev I.V."/>
            <person name="Hibbett D.S."/>
            <person name="Martin F."/>
        </authorList>
    </citation>
    <scope>NUCLEOTIDE SEQUENCE [LARGE SCALE GENOMIC DNA]</scope>
    <source>
        <strain evidence="4">Foug A</strain>
    </source>
</reference>
<dbReference type="Pfam" id="PF00221">
    <property type="entry name" value="Lyase_aromatic"/>
    <property type="match status" value="2"/>
</dbReference>
<feature type="region of interest" description="Disordered" evidence="2">
    <location>
        <begin position="274"/>
        <end position="299"/>
    </location>
</feature>
<evidence type="ECO:0000313" key="3">
    <source>
        <dbReference type="EMBL" id="KIM65666.1"/>
    </source>
</evidence>
<reference evidence="3 4" key="1">
    <citation type="submission" date="2014-04" db="EMBL/GenBank/DDBJ databases">
        <authorList>
            <consortium name="DOE Joint Genome Institute"/>
            <person name="Kuo A."/>
            <person name="Kohler A."/>
            <person name="Nagy L.G."/>
            <person name="Floudas D."/>
            <person name="Copeland A."/>
            <person name="Barry K.W."/>
            <person name="Cichocki N."/>
            <person name="Veneault-Fourrey C."/>
            <person name="LaButti K."/>
            <person name="Lindquist E.A."/>
            <person name="Lipzen A."/>
            <person name="Lundell T."/>
            <person name="Morin E."/>
            <person name="Murat C."/>
            <person name="Sun H."/>
            <person name="Tunlid A."/>
            <person name="Henrissat B."/>
            <person name="Grigoriev I.V."/>
            <person name="Hibbett D.S."/>
            <person name="Martin F."/>
            <person name="Nordberg H.P."/>
            <person name="Cantor M.N."/>
            <person name="Hua S.X."/>
        </authorList>
    </citation>
    <scope>NUCLEOTIDE SEQUENCE [LARGE SCALE GENOMIC DNA]</scope>
    <source>
        <strain evidence="3 4">Foug A</strain>
    </source>
</reference>
<dbReference type="InterPro" id="IPR023144">
    <property type="entry name" value="Phe_NH3-lyase_shielding_dom_sf"/>
</dbReference>
<evidence type="ECO:0000256" key="1">
    <source>
        <dbReference type="ARBA" id="ARBA00007238"/>
    </source>
</evidence>
<gene>
    <name evidence="3" type="ORF">SCLCIDRAFT_22556</name>
</gene>
<dbReference type="InterPro" id="IPR008948">
    <property type="entry name" value="L-Aspartase-like"/>
</dbReference>
<dbReference type="HOGENOM" id="CLU_014801_3_1_1"/>
<dbReference type="AlphaFoldDB" id="A0A0C3ECL1"/>
<dbReference type="SUPFAM" id="SSF48557">
    <property type="entry name" value="L-aspartase-like"/>
    <property type="match status" value="2"/>
</dbReference>
<dbReference type="InParanoid" id="A0A0C3ECL1"/>
<dbReference type="CDD" id="cd00332">
    <property type="entry name" value="PAL-HAL"/>
    <property type="match status" value="1"/>
</dbReference>
<organism evidence="3 4">
    <name type="scientific">Scleroderma citrinum Foug A</name>
    <dbReference type="NCBI Taxonomy" id="1036808"/>
    <lineage>
        <taxon>Eukaryota</taxon>
        <taxon>Fungi</taxon>
        <taxon>Dikarya</taxon>
        <taxon>Basidiomycota</taxon>
        <taxon>Agaricomycotina</taxon>
        <taxon>Agaricomycetes</taxon>
        <taxon>Agaricomycetidae</taxon>
        <taxon>Boletales</taxon>
        <taxon>Sclerodermatineae</taxon>
        <taxon>Sclerodermataceae</taxon>
        <taxon>Scleroderma</taxon>
    </lineage>
</organism>
<dbReference type="Proteomes" id="UP000053989">
    <property type="component" value="Unassembled WGS sequence"/>
</dbReference>
<dbReference type="Gene3D" id="1.10.275.10">
    <property type="entry name" value="Fumarase/aspartase (N-terminal domain)"/>
    <property type="match status" value="1"/>
</dbReference>
<feature type="compositionally biased region" description="Low complexity" evidence="2">
    <location>
        <begin position="274"/>
        <end position="295"/>
    </location>
</feature>
<dbReference type="PROSITE" id="PS00488">
    <property type="entry name" value="PAL_HISTIDASE"/>
    <property type="match status" value="1"/>
</dbReference>
<dbReference type="InterPro" id="IPR024083">
    <property type="entry name" value="Fumarase/histidase_N"/>
</dbReference>
<sequence length="862" mass="91585">MTPLITQYVADVNELGEYLSGKPVTLTGSSLSLPQIAAIAFYRPTHQSSACVNAQCAPYLQLTSSQDLREKVDASRAVIDDKVAAGISVYGVSTGFGGSADTRTDDPLALGAALLQHQQAGVILPSSASTSSRGLGPMPLTDPSHGTTMPIPWTRAAMLVRANSLMRGHSGIRWSLVEKMVELIQKGVVPVVPLRGSISASGDLSPLSYVAGLLIGNPAIRAWVLTPSTSPSLFPAELPSMAFSIPVPTLSALAVRPQSPAYLDIPFHDTTSSISGTSSLSSSPRSRGPLTPSTPASSVLDEEDCLKPFLLDGTYEPVSGHTHTTLLTAAEAMPASRALRVTGTTPLPLASKEHLGVVNGTAFSAGLAALVVRNAETIVILSAVLTAMAVEAMTGARGSFDPFVSEARPHVGQIEAAHLIHELLAGSRLAVDHEKEVKIEEDDGVLRQDRYSLRTAPQWLGPQFEQVKSAKETIRVEINSTTDNPLVEPPSTKGGEGKIHHAGNFQALAMTVSMDHLRLALAQIGRLMFVQLTEIMNPAMNRGLPGNLAGGEAALDFGGKGIDIAAASYAGELNALGGMNVGVGVVSAEMHNQSLNSLALVSARYTLTALDVSEILAASHLYSLCQALDLRAMHTEMRVRTRRITHALLSDAFGEFFPAPEMLENVMRQVLPDILGELDQTTGVPLKARMERVAGASIAPLLKALTSHRSSSNPSPPDLGKIMQFREVLAHRLEALLTELRCAFMGLSLDEISPSSQALFDIPSMGKAPASKYLSPRTRILYEFVRIELGIPMAGGDNLRQTVYGMRAQDQVVPTGEFDLEEAGLGKSLDTTPGDKTSMIVEAIRDGRIARVIVRMCQGVDV</sequence>
<dbReference type="OrthoDB" id="10051290at2759"/>
<evidence type="ECO:0000313" key="4">
    <source>
        <dbReference type="Proteomes" id="UP000053989"/>
    </source>
</evidence>
<evidence type="ECO:0008006" key="5">
    <source>
        <dbReference type="Google" id="ProtNLM"/>
    </source>
</evidence>
<dbReference type="Gene3D" id="1.10.274.20">
    <property type="entry name" value="Phenylalanine ammonia-lyase 1, domain 3"/>
    <property type="match status" value="1"/>
</dbReference>
<dbReference type="InterPro" id="IPR022313">
    <property type="entry name" value="Phe/His_NH3-lyase_AS"/>
</dbReference>
<evidence type="ECO:0000256" key="2">
    <source>
        <dbReference type="SAM" id="MobiDB-lite"/>
    </source>
</evidence>
<dbReference type="EMBL" id="KN822021">
    <property type="protein sequence ID" value="KIM65666.1"/>
    <property type="molecule type" value="Genomic_DNA"/>
</dbReference>
<feature type="region of interest" description="Disordered" evidence="2">
    <location>
        <begin position="126"/>
        <end position="147"/>
    </location>
</feature>
<keyword evidence="4" id="KW-1185">Reference proteome</keyword>
<comment type="similarity">
    <text evidence="1">Belongs to the PAL/histidase family.</text>
</comment>
<protein>
    <recommendedName>
        <fullName evidence="5">Phenylalanine ammonia-lyase</fullName>
    </recommendedName>
</protein>
<dbReference type="PANTHER" id="PTHR10362">
    <property type="entry name" value="HISTIDINE AMMONIA-LYASE"/>
    <property type="match status" value="1"/>
</dbReference>
<accession>A0A0C3ECL1</accession>
<dbReference type="Gene3D" id="1.20.200.10">
    <property type="entry name" value="Fumarase/aspartase (Central domain)"/>
    <property type="match status" value="1"/>
</dbReference>
<proteinExistence type="inferred from homology"/>
<name>A0A0C3ECL1_9AGAM</name>
<dbReference type="STRING" id="1036808.A0A0C3ECL1"/>
<dbReference type="InterPro" id="IPR001106">
    <property type="entry name" value="Aromatic_Lyase"/>
</dbReference>